<evidence type="ECO:0000256" key="4">
    <source>
        <dbReference type="ARBA" id="ARBA00022723"/>
    </source>
</evidence>
<evidence type="ECO:0000256" key="5">
    <source>
        <dbReference type="ARBA" id="ARBA00022771"/>
    </source>
</evidence>
<comment type="caution">
    <text evidence="16">The sequence shown here is derived from an EMBL/GenBank/DDBJ whole genome shotgun (WGS) entry which is preliminary data.</text>
</comment>
<feature type="compositionally biased region" description="Low complexity" evidence="12">
    <location>
        <begin position="908"/>
        <end position="917"/>
    </location>
</feature>
<dbReference type="GO" id="GO:0000151">
    <property type="term" value="C:ubiquitin ligase complex"/>
    <property type="evidence" value="ECO:0007669"/>
    <property type="project" value="TreeGrafter"/>
</dbReference>
<dbReference type="SUPFAM" id="SSF57850">
    <property type="entry name" value="RING/U-box"/>
    <property type="match status" value="1"/>
</dbReference>
<evidence type="ECO:0000256" key="6">
    <source>
        <dbReference type="ARBA" id="ARBA00022786"/>
    </source>
</evidence>
<keyword evidence="11" id="KW-0175">Coiled coil</keyword>
<keyword evidence="4" id="KW-0479">Metal-binding</keyword>
<feature type="transmembrane region" description="Helical" evidence="13">
    <location>
        <begin position="668"/>
        <end position="693"/>
    </location>
</feature>
<dbReference type="GO" id="GO:0016020">
    <property type="term" value="C:membrane"/>
    <property type="evidence" value="ECO:0007669"/>
    <property type="project" value="UniProtKB-SubCell"/>
</dbReference>
<dbReference type="GO" id="GO:0008270">
    <property type="term" value="F:zinc ion binding"/>
    <property type="evidence" value="ECO:0007669"/>
    <property type="project" value="UniProtKB-KW"/>
</dbReference>
<feature type="transmembrane region" description="Helical" evidence="13">
    <location>
        <begin position="409"/>
        <end position="432"/>
    </location>
</feature>
<dbReference type="EMBL" id="JATAAI010000009">
    <property type="protein sequence ID" value="KAK1743541.1"/>
    <property type="molecule type" value="Genomic_DNA"/>
</dbReference>
<organism evidence="16 17">
    <name type="scientific">Skeletonema marinoi</name>
    <dbReference type="NCBI Taxonomy" id="267567"/>
    <lineage>
        <taxon>Eukaryota</taxon>
        <taxon>Sar</taxon>
        <taxon>Stramenopiles</taxon>
        <taxon>Ochrophyta</taxon>
        <taxon>Bacillariophyta</taxon>
        <taxon>Coscinodiscophyceae</taxon>
        <taxon>Thalassiosirophycidae</taxon>
        <taxon>Thalassiosirales</taxon>
        <taxon>Skeletonemataceae</taxon>
        <taxon>Skeletonema</taxon>
        <taxon>Skeletonema marinoi-dohrnii complex</taxon>
    </lineage>
</organism>
<keyword evidence="6" id="KW-0833">Ubl conjugation pathway</keyword>
<dbReference type="InterPro" id="IPR003892">
    <property type="entry name" value="CUE"/>
</dbReference>
<evidence type="ECO:0000256" key="13">
    <source>
        <dbReference type="SAM" id="Phobius"/>
    </source>
</evidence>
<keyword evidence="9 13" id="KW-0472">Membrane</keyword>
<dbReference type="SMART" id="SM00184">
    <property type="entry name" value="RING"/>
    <property type="match status" value="1"/>
</dbReference>
<evidence type="ECO:0000256" key="3">
    <source>
        <dbReference type="ARBA" id="ARBA00022692"/>
    </source>
</evidence>
<feature type="domain" description="CUE" evidence="15">
    <location>
        <begin position="945"/>
        <end position="986"/>
    </location>
</feature>
<proteinExistence type="predicted"/>
<feature type="region of interest" description="Disordered" evidence="12">
    <location>
        <begin position="1"/>
        <end position="38"/>
    </location>
</feature>
<dbReference type="PANTHER" id="PTHR15067">
    <property type="entry name" value="E3 UBIQUITIN-PROTEIN LIGASE RNF8"/>
    <property type="match status" value="1"/>
</dbReference>
<feature type="region of interest" description="Disordered" evidence="12">
    <location>
        <begin position="200"/>
        <end position="260"/>
    </location>
</feature>
<evidence type="ECO:0000256" key="11">
    <source>
        <dbReference type="SAM" id="Coils"/>
    </source>
</evidence>
<keyword evidence="7" id="KW-0862">Zinc</keyword>
<feature type="region of interest" description="Disordered" evidence="12">
    <location>
        <begin position="900"/>
        <end position="923"/>
    </location>
</feature>
<keyword evidence="3 13" id="KW-0812">Transmembrane</keyword>
<dbReference type="GO" id="GO:0006511">
    <property type="term" value="P:ubiquitin-dependent protein catabolic process"/>
    <property type="evidence" value="ECO:0007669"/>
    <property type="project" value="TreeGrafter"/>
</dbReference>
<feature type="region of interest" description="Disordered" evidence="12">
    <location>
        <begin position="366"/>
        <end position="392"/>
    </location>
</feature>
<feature type="coiled-coil region" evidence="11">
    <location>
        <begin position="583"/>
        <end position="661"/>
    </location>
</feature>
<protein>
    <submittedName>
        <fullName evidence="16">RING finger protein</fullName>
    </submittedName>
</protein>
<feature type="transmembrane region" description="Helical" evidence="13">
    <location>
        <begin position="138"/>
        <end position="158"/>
    </location>
</feature>
<dbReference type="InterPro" id="IPR013083">
    <property type="entry name" value="Znf_RING/FYVE/PHD"/>
</dbReference>
<dbReference type="PANTHER" id="PTHR15067:SF4">
    <property type="entry name" value="E3 UBIQUITIN-PROTEIN LIGASE RNF8"/>
    <property type="match status" value="1"/>
</dbReference>
<feature type="transmembrane region" description="Helical" evidence="13">
    <location>
        <begin position="526"/>
        <end position="548"/>
    </location>
</feature>
<dbReference type="InterPro" id="IPR001841">
    <property type="entry name" value="Znf_RING"/>
</dbReference>
<evidence type="ECO:0000256" key="1">
    <source>
        <dbReference type="ARBA" id="ARBA00004141"/>
    </source>
</evidence>
<keyword evidence="2" id="KW-0808">Transferase</keyword>
<evidence type="ECO:0000259" key="15">
    <source>
        <dbReference type="PROSITE" id="PS51140"/>
    </source>
</evidence>
<dbReference type="AlphaFoldDB" id="A0AAD8YBS4"/>
<evidence type="ECO:0000259" key="14">
    <source>
        <dbReference type="PROSITE" id="PS50089"/>
    </source>
</evidence>
<dbReference type="GO" id="GO:0016567">
    <property type="term" value="P:protein ubiquitination"/>
    <property type="evidence" value="ECO:0007669"/>
    <property type="project" value="TreeGrafter"/>
</dbReference>
<sequence length="995" mass="111710">MATLEDSSNIIAAADVDPSHHDEAEQQDQDDDDDDDNEERRTRIMELAQQQQMTIQLLDEVVANQRNLQENLEGNRLRRRRQQLDVNDGLGGHAEHQLLEEEGQPPANNDNIIHRRQQQQAPNNPVHHHHHHREGGSLFTVTQIYFIVSALFAFLAVVTSPSNIGMSAPLFSKLHYSFDKTVVKRGDVASNNHVVETTVVKKHGGGVDDNLSKGTDSDGAVGNNQDFFHPPSWHHQQRTIKSPDSERSPKKGKKTSSTSDNVAWEELLTEAFENIRDHYKDQYLILQNFWMYGTLSNLSDPLAAATGSHREEDRYVWSIFPWTWWGRNSHLKKNEDSNKSMKSGISKGKTFSLFSIAMDVIDPHAASEEKAASSTDTSSGASRSGEEEKKETSSAVSLAEKILSSTPRLIAIANLLLALVYLFHAALADLFLGTSNVDQTRQQQHQQGNTADDQIRRQRRAGRERLGGYLLFKLLLISSVLDPGTEDLLILFSWYMVLSFLRSLTHLAGSTASRASQSGQPPHPGALRLLIAVLICDVVAATACIVLFRGAGWHMLLLLTCDCALVAADAMAHIVKYFGSTMEERHRSRNSSLEEELASLRRRSRERLEQYRDDLMLAESEYVNEAEFDVSMLPIRRRSGLERMESDVVRLEREIEERELLHTRRMKIADVAVFVFEMSALILTMAHFMHIWAWHGASFGLVDFVLALHLHSTISIIGKKIAERRSAYRIGAQLSSHFQDASDLDIRKASAAGDVCCICLNSMAIGNVKKVGCGHLFHTHCLREVVERERSIHVARCPLCRANLITGRQIIGGGSGTGNNNTVNETRQEAQPNAQVQNHTQLNPVDTSLLRFSTEGWLPSWIPVPAFSFEVVRRETPVIVDRNPNPGGWQRFFRRGGQVEVNDDGTDQAQPQEQQQQQEEEEQGHTSFWRRLLILLGAIPMSPEEEAIAMEQLVDMFPQYERSDLLRELRARRSAEAVVESVLLGVFSGVARGGE</sequence>
<evidence type="ECO:0000313" key="16">
    <source>
        <dbReference type="EMBL" id="KAK1743541.1"/>
    </source>
</evidence>
<feature type="region of interest" description="Disordered" evidence="12">
    <location>
        <begin position="813"/>
        <end position="840"/>
    </location>
</feature>
<accession>A0AAD8YBS4</accession>
<evidence type="ECO:0000256" key="2">
    <source>
        <dbReference type="ARBA" id="ARBA00022679"/>
    </source>
</evidence>
<dbReference type="Proteomes" id="UP001224775">
    <property type="component" value="Unassembled WGS sequence"/>
</dbReference>
<reference evidence="16" key="1">
    <citation type="submission" date="2023-06" db="EMBL/GenBank/DDBJ databases">
        <title>Survivors Of The Sea: Transcriptome response of Skeletonema marinoi to long-term dormancy.</title>
        <authorList>
            <person name="Pinder M.I.M."/>
            <person name="Kourtchenko O."/>
            <person name="Robertson E.K."/>
            <person name="Larsson T."/>
            <person name="Maumus F."/>
            <person name="Osuna-Cruz C.M."/>
            <person name="Vancaester E."/>
            <person name="Stenow R."/>
            <person name="Vandepoele K."/>
            <person name="Ploug H."/>
            <person name="Bruchert V."/>
            <person name="Godhe A."/>
            <person name="Topel M."/>
        </authorList>
    </citation>
    <scope>NUCLEOTIDE SEQUENCE</scope>
    <source>
        <strain evidence="16">R05AC</strain>
    </source>
</reference>
<evidence type="ECO:0000256" key="7">
    <source>
        <dbReference type="ARBA" id="ARBA00022833"/>
    </source>
</evidence>
<feature type="compositionally biased region" description="Acidic residues" evidence="12">
    <location>
        <begin position="25"/>
        <end position="37"/>
    </location>
</feature>
<dbReference type="Pfam" id="PF13639">
    <property type="entry name" value="zf-RING_2"/>
    <property type="match status" value="1"/>
</dbReference>
<evidence type="ECO:0000313" key="17">
    <source>
        <dbReference type="Proteomes" id="UP001224775"/>
    </source>
</evidence>
<dbReference type="PROSITE" id="PS51140">
    <property type="entry name" value="CUE"/>
    <property type="match status" value="1"/>
</dbReference>
<feature type="domain" description="RING-type" evidence="14">
    <location>
        <begin position="756"/>
        <end position="801"/>
    </location>
</feature>
<feature type="compositionally biased region" description="Polar residues" evidence="12">
    <location>
        <begin position="1"/>
        <end position="10"/>
    </location>
</feature>
<dbReference type="PROSITE" id="PS50089">
    <property type="entry name" value="ZF_RING_2"/>
    <property type="match status" value="1"/>
</dbReference>
<dbReference type="GO" id="GO:0061630">
    <property type="term" value="F:ubiquitin protein ligase activity"/>
    <property type="evidence" value="ECO:0007669"/>
    <property type="project" value="TreeGrafter"/>
</dbReference>
<evidence type="ECO:0000256" key="10">
    <source>
        <dbReference type="PROSITE-ProRule" id="PRU00175"/>
    </source>
</evidence>
<gene>
    <name evidence="16" type="ORF">QTG54_006162</name>
</gene>
<feature type="compositionally biased region" description="Low complexity" evidence="12">
    <location>
        <begin position="372"/>
        <end position="383"/>
    </location>
</feature>
<keyword evidence="8 13" id="KW-1133">Transmembrane helix</keyword>
<evidence type="ECO:0000256" key="9">
    <source>
        <dbReference type="ARBA" id="ARBA00023136"/>
    </source>
</evidence>
<evidence type="ECO:0000256" key="12">
    <source>
        <dbReference type="SAM" id="MobiDB-lite"/>
    </source>
</evidence>
<comment type="subcellular location">
    <subcellularLocation>
        <location evidence="1">Membrane</location>
        <topology evidence="1">Multi-pass membrane protein</topology>
    </subcellularLocation>
</comment>
<evidence type="ECO:0000256" key="8">
    <source>
        <dbReference type="ARBA" id="ARBA00022989"/>
    </source>
</evidence>
<keyword evidence="17" id="KW-1185">Reference proteome</keyword>
<feature type="compositionally biased region" description="Polar residues" evidence="12">
    <location>
        <begin position="823"/>
        <end position="840"/>
    </location>
</feature>
<name>A0AAD8YBS4_9STRA</name>
<feature type="transmembrane region" description="Helical" evidence="13">
    <location>
        <begin position="466"/>
        <end position="482"/>
    </location>
</feature>
<dbReference type="GO" id="GO:0005829">
    <property type="term" value="C:cytosol"/>
    <property type="evidence" value="ECO:0007669"/>
    <property type="project" value="TreeGrafter"/>
</dbReference>
<keyword evidence="5 10" id="KW-0863">Zinc-finger</keyword>
<dbReference type="GO" id="GO:0043130">
    <property type="term" value="F:ubiquitin binding"/>
    <property type="evidence" value="ECO:0007669"/>
    <property type="project" value="InterPro"/>
</dbReference>
<dbReference type="Gene3D" id="3.30.40.10">
    <property type="entry name" value="Zinc/RING finger domain, C3HC4 (zinc finger)"/>
    <property type="match status" value="1"/>
</dbReference>